<keyword evidence="2" id="KW-1185">Reference proteome</keyword>
<protein>
    <submittedName>
        <fullName evidence="1">Uncharacterized protein</fullName>
    </submittedName>
</protein>
<reference evidence="1 2" key="2">
    <citation type="journal article" date="2022" name="Mol. Ecol. Resour.">
        <title>The genomes of chicory, endive, great burdock and yacon provide insights into Asteraceae paleo-polyploidization history and plant inulin production.</title>
        <authorList>
            <person name="Fan W."/>
            <person name="Wang S."/>
            <person name="Wang H."/>
            <person name="Wang A."/>
            <person name="Jiang F."/>
            <person name="Liu H."/>
            <person name="Zhao H."/>
            <person name="Xu D."/>
            <person name="Zhang Y."/>
        </authorList>
    </citation>
    <scope>NUCLEOTIDE SEQUENCE [LARGE SCALE GENOMIC DNA]</scope>
    <source>
        <strain evidence="2">cv. Punajuju</strain>
        <tissue evidence="1">Leaves</tissue>
    </source>
</reference>
<organism evidence="1 2">
    <name type="scientific">Cichorium intybus</name>
    <name type="common">Chicory</name>
    <dbReference type="NCBI Taxonomy" id="13427"/>
    <lineage>
        <taxon>Eukaryota</taxon>
        <taxon>Viridiplantae</taxon>
        <taxon>Streptophyta</taxon>
        <taxon>Embryophyta</taxon>
        <taxon>Tracheophyta</taxon>
        <taxon>Spermatophyta</taxon>
        <taxon>Magnoliopsida</taxon>
        <taxon>eudicotyledons</taxon>
        <taxon>Gunneridae</taxon>
        <taxon>Pentapetalae</taxon>
        <taxon>asterids</taxon>
        <taxon>campanulids</taxon>
        <taxon>Asterales</taxon>
        <taxon>Asteraceae</taxon>
        <taxon>Cichorioideae</taxon>
        <taxon>Cichorieae</taxon>
        <taxon>Cichoriinae</taxon>
        <taxon>Cichorium</taxon>
    </lineage>
</organism>
<evidence type="ECO:0000313" key="1">
    <source>
        <dbReference type="EMBL" id="KAI3778186.1"/>
    </source>
</evidence>
<dbReference type="Proteomes" id="UP001055811">
    <property type="component" value="Linkage Group LG02"/>
</dbReference>
<accession>A0ACB9G521</accession>
<comment type="caution">
    <text evidence="1">The sequence shown here is derived from an EMBL/GenBank/DDBJ whole genome shotgun (WGS) entry which is preliminary data.</text>
</comment>
<dbReference type="EMBL" id="CM042010">
    <property type="protein sequence ID" value="KAI3778186.1"/>
    <property type="molecule type" value="Genomic_DNA"/>
</dbReference>
<name>A0ACB9G521_CICIN</name>
<proteinExistence type="predicted"/>
<evidence type="ECO:0000313" key="2">
    <source>
        <dbReference type="Proteomes" id="UP001055811"/>
    </source>
</evidence>
<reference evidence="2" key="1">
    <citation type="journal article" date="2022" name="Mol. Ecol. Resour.">
        <title>The genomes of chicory, endive, great burdock and yacon provide insights into Asteraceae palaeo-polyploidization history and plant inulin production.</title>
        <authorList>
            <person name="Fan W."/>
            <person name="Wang S."/>
            <person name="Wang H."/>
            <person name="Wang A."/>
            <person name="Jiang F."/>
            <person name="Liu H."/>
            <person name="Zhao H."/>
            <person name="Xu D."/>
            <person name="Zhang Y."/>
        </authorList>
    </citation>
    <scope>NUCLEOTIDE SEQUENCE [LARGE SCALE GENOMIC DNA]</scope>
    <source>
        <strain evidence="2">cv. Punajuju</strain>
    </source>
</reference>
<gene>
    <name evidence="1" type="ORF">L2E82_07276</name>
</gene>
<sequence length="232" mass="25561">MSMMDLFIARLYTIAILPYTIAILLSSTTTIAIPSLLLRESYISPLVANCDDPNVADNKEVAEVVKLLDQACREAGLFYVGYQRVGENITKGIPDRHEAIDCYRELKKGMYGGLGDPLVGISKWPSDPPRFKELMEEYLVLCTCINNIRIAMALGGSVDEFEGKIADDPFWVFRIIDYPGSLSINEEGFPKNDVGWAGAAEGAIDAANILKPALARVEVQVGILHIIFESFP</sequence>